<organism evidence="1 2">
    <name type="scientific">Smittium simulii</name>
    <dbReference type="NCBI Taxonomy" id="133385"/>
    <lineage>
        <taxon>Eukaryota</taxon>
        <taxon>Fungi</taxon>
        <taxon>Fungi incertae sedis</taxon>
        <taxon>Zoopagomycota</taxon>
        <taxon>Kickxellomycotina</taxon>
        <taxon>Harpellomycetes</taxon>
        <taxon>Harpellales</taxon>
        <taxon>Legeriomycetaceae</taxon>
        <taxon>Smittium</taxon>
    </lineage>
</organism>
<evidence type="ECO:0000313" key="1">
    <source>
        <dbReference type="EMBL" id="PVU88193.1"/>
    </source>
</evidence>
<dbReference type="Proteomes" id="UP000245383">
    <property type="component" value="Unassembled WGS sequence"/>
</dbReference>
<dbReference type="OrthoDB" id="3067660at2759"/>
<accession>A0A2T9Y786</accession>
<reference evidence="1 2" key="1">
    <citation type="journal article" date="2018" name="MBio">
        <title>Comparative Genomics Reveals the Core Gene Toolbox for the Fungus-Insect Symbiosis.</title>
        <authorList>
            <person name="Wang Y."/>
            <person name="Stata M."/>
            <person name="Wang W."/>
            <person name="Stajich J.E."/>
            <person name="White M.M."/>
            <person name="Moncalvo J.M."/>
        </authorList>
    </citation>
    <scope>NUCLEOTIDE SEQUENCE [LARGE SCALE GENOMIC DNA]</scope>
    <source>
        <strain evidence="1 2">SWE-8-4</strain>
    </source>
</reference>
<protein>
    <recommendedName>
        <fullName evidence="3">Reverse transcriptase domain-containing protein</fullName>
    </recommendedName>
</protein>
<dbReference type="STRING" id="133385.A0A2T9Y786"/>
<name>A0A2T9Y786_9FUNG</name>
<evidence type="ECO:0000313" key="2">
    <source>
        <dbReference type="Proteomes" id="UP000245383"/>
    </source>
</evidence>
<evidence type="ECO:0008006" key="3">
    <source>
        <dbReference type="Google" id="ProtNLM"/>
    </source>
</evidence>
<proteinExistence type="predicted"/>
<sequence>MDCWAQSWNLGIFWLKNNQQKSDLTCGGNGLLIGVKKNIGLNISEFQSNSHWISCKITADLIDKTQLNIVLNNNISAYIAKTSKQMKKIGAYAERAIVSNSSGSRKKDLPSNCKAFKYVDFSDHIPIMASCLTPEIAKKAKKAKTDNKNIKINADIKNRIGGGYSSISNGPVLNTDGLRKDATRNSQSNTKWQKIWKLTKNAFPECNDIITWNEIKTVLKATPNNKAAETDGIPSKILKLAECVIIGSLQCDQNHKSHLALIILKIVTAVYENGEIPEILTTIIVVPVPNKGILTDPNNCREISLIPTIIS</sequence>
<dbReference type="EMBL" id="MBFR01000404">
    <property type="protein sequence ID" value="PVU88193.1"/>
    <property type="molecule type" value="Genomic_DNA"/>
</dbReference>
<gene>
    <name evidence="1" type="ORF">BB561_005966</name>
</gene>
<comment type="caution">
    <text evidence="1">The sequence shown here is derived from an EMBL/GenBank/DDBJ whole genome shotgun (WGS) entry which is preliminary data.</text>
</comment>
<keyword evidence="2" id="KW-1185">Reference proteome</keyword>
<dbReference type="AlphaFoldDB" id="A0A2T9Y786"/>